<feature type="compositionally biased region" description="Basic and acidic residues" evidence="1">
    <location>
        <begin position="181"/>
        <end position="191"/>
    </location>
</feature>
<sequence length="202" mass="21875">MNANEAGRILLMAISLDPKMPQPDDAGFIRSAWAAALHDVPVEAGQQAVIAYYRSDRYTQTRETIAPGDIVQWWNARRRPNEQERAGGDRRALPAPPMDPQRVMAGVSLVRKSLAIAKGVDPDEAEGEAEAARLLRSVRCPHCQAEVNRPCVGIRGVPLSDGVVHDSRQQAVDGQAPAVRPRSEVAARSEIGRMGVRGAESA</sequence>
<evidence type="ECO:0000256" key="1">
    <source>
        <dbReference type="SAM" id="MobiDB-lite"/>
    </source>
</evidence>
<dbReference type="AlphaFoldDB" id="W5WAT1"/>
<dbReference type="RefSeq" id="WP_025358262.1">
    <property type="nucleotide sequence ID" value="NZ_CP007155.1"/>
</dbReference>
<gene>
    <name evidence="3" type="ORF">KALB_4871</name>
</gene>
<dbReference type="KEGG" id="kal:KALB_4871"/>
<evidence type="ECO:0000259" key="2">
    <source>
        <dbReference type="Pfam" id="PF24623"/>
    </source>
</evidence>
<dbReference type="STRING" id="1449976.KALB_4871"/>
<protein>
    <recommendedName>
        <fullName evidence="2">DNA-binding phage zinc finger domain-containing protein</fullName>
    </recommendedName>
</protein>
<dbReference type="eggNOG" id="ENOG5031PP7">
    <property type="taxonomic scope" value="Bacteria"/>
</dbReference>
<reference evidence="3 4" key="1">
    <citation type="journal article" date="2014" name="BMC Genomics">
        <title>Complete genome sequence of producer of the glycopeptide antibiotic Aculeximycin Kutzneria albida DSM 43870T, a representative of minor genus of Pseudonocardiaceae.</title>
        <authorList>
            <person name="Rebets Y."/>
            <person name="Tokovenko B."/>
            <person name="Lushchyk I."/>
            <person name="Ruckert C."/>
            <person name="Zaburannyi N."/>
            <person name="Bechthold A."/>
            <person name="Kalinowski J."/>
            <person name="Luzhetskyy A."/>
        </authorList>
    </citation>
    <scope>NUCLEOTIDE SEQUENCE [LARGE SCALE GENOMIC DNA]</scope>
    <source>
        <strain evidence="3">DSM 43870</strain>
    </source>
</reference>
<keyword evidence="4" id="KW-1185">Reference proteome</keyword>
<feature type="region of interest" description="Disordered" evidence="1">
    <location>
        <begin position="80"/>
        <end position="99"/>
    </location>
</feature>
<dbReference type="Pfam" id="PF24623">
    <property type="entry name" value="Phage_zn_bind_8"/>
    <property type="match status" value="1"/>
</dbReference>
<feature type="compositionally biased region" description="Basic and acidic residues" evidence="1">
    <location>
        <begin position="80"/>
        <end position="92"/>
    </location>
</feature>
<dbReference type="Proteomes" id="UP000019225">
    <property type="component" value="Chromosome"/>
</dbReference>
<organism evidence="3 4">
    <name type="scientific">Kutzneria albida DSM 43870</name>
    <dbReference type="NCBI Taxonomy" id="1449976"/>
    <lineage>
        <taxon>Bacteria</taxon>
        <taxon>Bacillati</taxon>
        <taxon>Actinomycetota</taxon>
        <taxon>Actinomycetes</taxon>
        <taxon>Pseudonocardiales</taxon>
        <taxon>Pseudonocardiaceae</taxon>
        <taxon>Kutzneria</taxon>
    </lineage>
</organism>
<evidence type="ECO:0000313" key="4">
    <source>
        <dbReference type="Proteomes" id="UP000019225"/>
    </source>
</evidence>
<feature type="domain" description="DNA-binding phage zinc finger" evidence="2">
    <location>
        <begin position="129"/>
        <end position="179"/>
    </location>
</feature>
<feature type="region of interest" description="Disordered" evidence="1">
    <location>
        <begin position="167"/>
        <end position="202"/>
    </location>
</feature>
<dbReference type="InterPro" id="IPR056911">
    <property type="entry name" value="Phage_Znf_bind_put"/>
</dbReference>
<dbReference type="HOGENOM" id="CLU_1353160_0_0_11"/>
<accession>W5WAT1</accession>
<dbReference type="OrthoDB" id="4239989at2"/>
<dbReference type="EMBL" id="CP007155">
    <property type="protein sequence ID" value="AHH98233.1"/>
    <property type="molecule type" value="Genomic_DNA"/>
</dbReference>
<proteinExistence type="predicted"/>
<name>W5WAT1_9PSEU</name>
<evidence type="ECO:0000313" key="3">
    <source>
        <dbReference type="EMBL" id="AHH98233.1"/>
    </source>
</evidence>